<dbReference type="OrthoDB" id="7201143at2"/>
<gene>
    <name evidence="2" type="ORF">SAMN07250955_11825</name>
</gene>
<sequence length="250" mass="28582">MSDTTAFDATTEAAPDPMLRRIADKDAVLEAAFTNAAFDGWSLKTLERSTQEAGLDKMHATRLFPRGTHDLLDWIDDWADRRMLEAVPETTLLRVGIRRRVELLIDARLDVLGPHQEGLRRALLTRGLPHNALGSLRSLWRTADRIWDAVGVDEDQRSLSHYSRRATLAALLVSIMLYWFEDHSPQHVETRAFVRRRLDDVLRLGKRAGSARQILDRLPRLRPRLNTLVERSGFHPVRPGHGPKRPTREV</sequence>
<evidence type="ECO:0000313" key="2">
    <source>
        <dbReference type="EMBL" id="SNB78253.1"/>
    </source>
</evidence>
<dbReference type="RefSeq" id="WP_088562846.1">
    <property type="nucleotide sequence ID" value="NZ_FYEH01000018.1"/>
</dbReference>
<keyword evidence="2" id="KW-0830">Ubiquinone</keyword>
<dbReference type="InterPro" id="IPR013718">
    <property type="entry name" value="COQ9_C"/>
</dbReference>
<accession>A0A212RZG8</accession>
<dbReference type="InterPro" id="IPR012762">
    <property type="entry name" value="Ubiq_biosynth_COQ9"/>
</dbReference>
<dbReference type="Pfam" id="PF08511">
    <property type="entry name" value="COQ9"/>
    <property type="match status" value="1"/>
</dbReference>
<dbReference type="GO" id="GO:0006744">
    <property type="term" value="P:ubiquinone biosynthetic process"/>
    <property type="evidence" value="ECO:0007669"/>
    <property type="project" value="InterPro"/>
</dbReference>
<keyword evidence="3" id="KW-1185">Reference proteome</keyword>
<feature type="domain" description="COQ9 C-terminal" evidence="1">
    <location>
        <begin position="135"/>
        <end position="204"/>
    </location>
</feature>
<dbReference type="EMBL" id="FYEH01000018">
    <property type="protein sequence ID" value="SNB78253.1"/>
    <property type="molecule type" value="Genomic_DNA"/>
</dbReference>
<dbReference type="Gene3D" id="1.10.357.10">
    <property type="entry name" value="Tetracycline Repressor, domain 2"/>
    <property type="match status" value="1"/>
</dbReference>
<reference evidence="2 3" key="1">
    <citation type="submission" date="2017-06" db="EMBL/GenBank/DDBJ databases">
        <authorList>
            <person name="Kim H.J."/>
            <person name="Triplett B.A."/>
        </authorList>
    </citation>
    <scope>NUCLEOTIDE SEQUENCE [LARGE SCALE GENOMIC DNA]</scope>
    <source>
        <strain evidence="2 3">B29T1</strain>
    </source>
</reference>
<protein>
    <submittedName>
        <fullName evidence="2">Ubiquinone biosynthesis protein COQ9</fullName>
    </submittedName>
</protein>
<proteinExistence type="predicted"/>
<name>A0A212RZG8_9PROT</name>
<organism evidence="2 3">
    <name type="scientific">Arboricoccus pini</name>
    <dbReference type="NCBI Taxonomy" id="1963835"/>
    <lineage>
        <taxon>Bacteria</taxon>
        <taxon>Pseudomonadati</taxon>
        <taxon>Pseudomonadota</taxon>
        <taxon>Alphaproteobacteria</taxon>
        <taxon>Geminicoccales</taxon>
        <taxon>Geminicoccaceae</taxon>
        <taxon>Arboricoccus</taxon>
    </lineage>
</organism>
<dbReference type="Proteomes" id="UP000197065">
    <property type="component" value="Unassembled WGS sequence"/>
</dbReference>
<dbReference type="AlphaFoldDB" id="A0A212RZG8"/>
<evidence type="ECO:0000259" key="1">
    <source>
        <dbReference type="Pfam" id="PF08511"/>
    </source>
</evidence>
<evidence type="ECO:0000313" key="3">
    <source>
        <dbReference type="Proteomes" id="UP000197065"/>
    </source>
</evidence>
<dbReference type="GO" id="GO:0008289">
    <property type="term" value="F:lipid binding"/>
    <property type="evidence" value="ECO:0007669"/>
    <property type="project" value="InterPro"/>
</dbReference>
<dbReference type="NCBIfam" id="TIGR02396">
    <property type="entry name" value="diverge_rpsU"/>
    <property type="match status" value="1"/>
</dbReference>